<dbReference type="InterPro" id="IPR009003">
    <property type="entry name" value="Peptidase_S1_PA"/>
</dbReference>
<dbReference type="AlphaFoldDB" id="A0A1A9ZAE7"/>
<keyword evidence="3" id="KW-1185">Reference proteome</keyword>
<proteinExistence type="predicted"/>
<name>A0A1A9ZAE7_GLOPL</name>
<feature type="signal peptide" evidence="1">
    <location>
        <begin position="1"/>
        <end position="23"/>
    </location>
</feature>
<organism evidence="2 3">
    <name type="scientific">Glossina pallidipes</name>
    <name type="common">Tsetse fly</name>
    <dbReference type="NCBI Taxonomy" id="7398"/>
    <lineage>
        <taxon>Eukaryota</taxon>
        <taxon>Metazoa</taxon>
        <taxon>Ecdysozoa</taxon>
        <taxon>Arthropoda</taxon>
        <taxon>Hexapoda</taxon>
        <taxon>Insecta</taxon>
        <taxon>Pterygota</taxon>
        <taxon>Neoptera</taxon>
        <taxon>Endopterygota</taxon>
        <taxon>Diptera</taxon>
        <taxon>Brachycera</taxon>
        <taxon>Muscomorpha</taxon>
        <taxon>Hippoboscoidea</taxon>
        <taxon>Glossinidae</taxon>
        <taxon>Glossina</taxon>
    </lineage>
</organism>
<dbReference type="EnsemblMetazoa" id="GPAI008556-RA">
    <property type="protein sequence ID" value="GPAI008556-PA"/>
    <property type="gene ID" value="GPAI008556"/>
</dbReference>
<evidence type="ECO:0008006" key="4">
    <source>
        <dbReference type="Google" id="ProtNLM"/>
    </source>
</evidence>
<dbReference type="InterPro" id="IPR043504">
    <property type="entry name" value="Peptidase_S1_PA_chymotrypsin"/>
</dbReference>
<dbReference type="SUPFAM" id="SSF50494">
    <property type="entry name" value="Trypsin-like serine proteases"/>
    <property type="match status" value="1"/>
</dbReference>
<protein>
    <recommendedName>
        <fullName evidence="4">Peptidase S1 domain-containing protein</fullName>
    </recommendedName>
</protein>
<feature type="chain" id="PRO_5008402702" description="Peptidase S1 domain-containing protein" evidence="1">
    <location>
        <begin position="24"/>
        <end position="292"/>
    </location>
</feature>
<accession>A0A1A9ZAE7</accession>
<dbReference type="VEuPathDB" id="VectorBase:GPAI008556"/>
<dbReference type="Proteomes" id="UP000092445">
    <property type="component" value="Unassembled WGS sequence"/>
</dbReference>
<evidence type="ECO:0000256" key="1">
    <source>
        <dbReference type="SAM" id="SignalP"/>
    </source>
</evidence>
<dbReference type="Gene3D" id="2.40.10.10">
    <property type="entry name" value="Trypsin-like serine proteases"/>
    <property type="match status" value="2"/>
</dbReference>
<reference evidence="2" key="2">
    <citation type="submission" date="2020-05" db="UniProtKB">
        <authorList>
            <consortium name="EnsemblMetazoa"/>
        </authorList>
    </citation>
    <scope>IDENTIFICATION</scope>
    <source>
        <strain evidence="2">IAEA</strain>
    </source>
</reference>
<keyword evidence="1" id="KW-0732">Signal</keyword>
<evidence type="ECO:0000313" key="2">
    <source>
        <dbReference type="EnsemblMetazoa" id="GPAI008556-PA"/>
    </source>
</evidence>
<reference evidence="3" key="1">
    <citation type="submission" date="2014-03" db="EMBL/GenBank/DDBJ databases">
        <authorList>
            <person name="Aksoy S."/>
            <person name="Warren W."/>
            <person name="Wilson R.K."/>
        </authorList>
    </citation>
    <scope>NUCLEOTIDE SEQUENCE [LARGE SCALE GENOMIC DNA]</scope>
    <source>
        <strain evidence="3">IAEA</strain>
    </source>
</reference>
<sequence>MPEYRKHFLFFIFYILFLQESHSDLSKVEKSFVIIECVNQTGGGRDTLDRRIGFVISNNCVISAIAIPYHKKAMKKTWCQATRKDREAPIDEYIRESFRIEPYSTEDNSIPNKIGQVQILILEAPFTFGAMDNTRFTMAEPIDRIVGAACSIGNKDITKDCKVYTFEGNGIDLKEKNVVLKWEDECKNDTVNEGKAAESLLCLTMKDGGDVCDLTPGSGIVCDQGALVGIVSEDAKCKDRGWRAGANLCEQYLREWIYRIVTINFKFAVINIKYDLFFFLQISCYKIFYKHN</sequence>
<evidence type="ECO:0000313" key="3">
    <source>
        <dbReference type="Proteomes" id="UP000092445"/>
    </source>
</evidence>